<feature type="region of interest" description="Disordered" evidence="1">
    <location>
        <begin position="816"/>
        <end position="912"/>
    </location>
</feature>
<dbReference type="EMBL" id="CH991561">
    <property type="protein sequence ID" value="EDQ87096.1"/>
    <property type="molecule type" value="Genomic_DNA"/>
</dbReference>
<accession>A9V5T0</accession>
<evidence type="ECO:0000313" key="4">
    <source>
        <dbReference type="Proteomes" id="UP000001357"/>
    </source>
</evidence>
<keyword evidence="4" id="KW-1185">Reference proteome</keyword>
<feature type="signal peptide" evidence="2">
    <location>
        <begin position="1"/>
        <end position="26"/>
    </location>
</feature>
<dbReference type="InParanoid" id="A9V5T0"/>
<dbReference type="KEGG" id="mbr:MONBRDRAFT_10294"/>
<gene>
    <name evidence="3" type="ORF">MONBRDRAFT_10294</name>
</gene>
<dbReference type="Pfam" id="PF10933">
    <property type="entry name" value="DUF2827"/>
    <property type="match status" value="2"/>
</dbReference>
<evidence type="ECO:0000313" key="3">
    <source>
        <dbReference type="EMBL" id="EDQ87096.1"/>
    </source>
</evidence>
<name>A9V5T0_MONBE</name>
<protein>
    <submittedName>
        <fullName evidence="3">Uncharacterized protein</fullName>
    </submittedName>
</protein>
<reference evidence="3 4" key="1">
    <citation type="journal article" date="2008" name="Nature">
        <title>The genome of the choanoflagellate Monosiga brevicollis and the origin of metazoans.</title>
        <authorList>
            <consortium name="JGI Sequencing"/>
            <person name="King N."/>
            <person name="Westbrook M.J."/>
            <person name="Young S.L."/>
            <person name="Kuo A."/>
            <person name="Abedin M."/>
            <person name="Chapman J."/>
            <person name="Fairclough S."/>
            <person name="Hellsten U."/>
            <person name="Isogai Y."/>
            <person name="Letunic I."/>
            <person name="Marr M."/>
            <person name="Pincus D."/>
            <person name="Putnam N."/>
            <person name="Rokas A."/>
            <person name="Wright K.J."/>
            <person name="Zuzow R."/>
            <person name="Dirks W."/>
            <person name="Good M."/>
            <person name="Goodstein D."/>
            <person name="Lemons D."/>
            <person name="Li W."/>
            <person name="Lyons J.B."/>
            <person name="Morris A."/>
            <person name="Nichols S."/>
            <person name="Richter D.J."/>
            <person name="Salamov A."/>
            <person name="Bork P."/>
            <person name="Lim W.A."/>
            <person name="Manning G."/>
            <person name="Miller W.T."/>
            <person name="McGinnis W."/>
            <person name="Shapiro H."/>
            <person name="Tjian R."/>
            <person name="Grigoriev I.V."/>
            <person name="Rokhsar D."/>
        </authorList>
    </citation>
    <scope>NUCLEOTIDE SEQUENCE [LARGE SCALE GENOMIC DNA]</scope>
    <source>
        <strain evidence="4">MX1 / ATCC 50154</strain>
    </source>
</reference>
<proteinExistence type="predicted"/>
<dbReference type="AlphaFoldDB" id="A9V5T0"/>
<feature type="chain" id="PRO_5002745145" evidence="2">
    <location>
        <begin position="27"/>
        <end position="912"/>
    </location>
</feature>
<evidence type="ECO:0000256" key="2">
    <source>
        <dbReference type="SAM" id="SignalP"/>
    </source>
</evidence>
<evidence type="ECO:0000256" key="1">
    <source>
        <dbReference type="SAM" id="MobiDB-lite"/>
    </source>
</evidence>
<keyword evidence="2" id="KW-0732">Signal</keyword>
<sequence length="912" mass="101212">MPSSSLAPSGLGYLALMWLHASLVGSKVTVLESNRFVESQASLPLIAAEMVQRAAPELISSVRVHHAQHLPRARHEACGAFYHGDDVRSAARHLQQILNHTSGTLSSGPACVANFISSNPRNLERWASTLTKVMTQVCPADQEARLQEYRLAYGIAVDRFGPPVEVDMDARTLLTLEEPDETLKVLRAERLAGLPADVLLEPPELGLGRPPAAARVSMEEKEAQAKKMNVAIPIRVDKQNNASIWSSEATMTALYVLDVIEASRHWEVVLANVGTGGREVLTLRFRNDLRDDSDMNVFDNSLTRAPATATHCGFRYSADNVTEAVWALQKAVASVYTNESASNKEVISSCLWNYHTENPEVVTSWLVVMEDLLAQPRSQQRVAELEQYRLEQSQTLGPATSPLQADHERLQREREVELGSAWSRNRTSYTIGLTMRLDGQPIVSFHECETIATTPFATCRQEHLGSRRGLLYTLPRTALALDIDVYMEVGMQLSTRQISLAQLNGAKVATYRSGNDHVMCIETMLYELDRCSIYSATGYDAIWTLPSFDYLEALDTTAFEHASFATVPFTWSPRFLNYTLQQMQSRRFYTARGQAKHVGVFESNLHLVKTDIIPVAILEAFYRRYPNLLAKAHVTNALKTSEHELYKSWRDRRLRAAQDGRLEFKGSIDDACGNWDGRLGSGRNGRVACDRLKSRVATLGIWGHDQDCGFYYPARDVAAGAQALYSATTTFDAEMKSHYQAYANCTFRHLTTNPDNVLAWERELDRLVQQPRALGRETALREWALHNAHALQLLVTPSDLGRQLLDALASQPDRVANSSELAATSPPLPPSKGPNAIPESVEGAGDEGLADPSGTVPKEPDQGVREAAAELETEEPMAQSAPKLAGLEARLAHRHDQQQESQQQVLDFLADF</sequence>
<organism evidence="3 4">
    <name type="scientific">Monosiga brevicollis</name>
    <name type="common">Choanoflagellate</name>
    <dbReference type="NCBI Taxonomy" id="81824"/>
    <lineage>
        <taxon>Eukaryota</taxon>
        <taxon>Choanoflagellata</taxon>
        <taxon>Craspedida</taxon>
        <taxon>Salpingoecidae</taxon>
        <taxon>Monosiga</taxon>
    </lineage>
</organism>
<dbReference type="eggNOG" id="ENOG502SVXJ">
    <property type="taxonomic scope" value="Eukaryota"/>
</dbReference>
<dbReference type="Proteomes" id="UP000001357">
    <property type="component" value="Unassembled WGS sequence"/>
</dbReference>
<dbReference type="GeneID" id="5893374"/>
<dbReference type="InterPro" id="IPR021234">
    <property type="entry name" value="DUF2827"/>
</dbReference>
<feature type="compositionally biased region" description="Basic and acidic residues" evidence="1">
    <location>
        <begin position="858"/>
        <end position="868"/>
    </location>
</feature>
<dbReference type="RefSeq" id="XP_001748039.1">
    <property type="nucleotide sequence ID" value="XM_001747987.1"/>
</dbReference>